<evidence type="ECO:0000259" key="3">
    <source>
        <dbReference type="Pfam" id="PF01266"/>
    </source>
</evidence>
<dbReference type="AlphaFoldDB" id="A0A1H8UG75"/>
<feature type="domain" description="FAD dependent oxidoreductase" evidence="3">
    <location>
        <begin position="277"/>
        <end position="451"/>
    </location>
</feature>
<dbReference type="STRING" id="394193.SAMN04489732_103252"/>
<evidence type="ECO:0000256" key="1">
    <source>
        <dbReference type="ARBA" id="ARBA00023002"/>
    </source>
</evidence>
<evidence type="ECO:0000313" key="5">
    <source>
        <dbReference type="Proteomes" id="UP000198582"/>
    </source>
</evidence>
<feature type="domain" description="FAD dependent oxidoreductase" evidence="3">
    <location>
        <begin position="8"/>
        <end position="187"/>
    </location>
</feature>
<dbReference type="EMBL" id="FOEF01000003">
    <property type="protein sequence ID" value="SEP02037.1"/>
    <property type="molecule type" value="Genomic_DNA"/>
</dbReference>
<feature type="region of interest" description="Disordered" evidence="2">
    <location>
        <begin position="204"/>
        <end position="223"/>
    </location>
</feature>
<keyword evidence="5" id="KW-1185">Reference proteome</keyword>
<feature type="compositionally biased region" description="Gly residues" evidence="2">
    <location>
        <begin position="209"/>
        <end position="223"/>
    </location>
</feature>
<dbReference type="PROSITE" id="PS51257">
    <property type="entry name" value="PROKAR_LIPOPROTEIN"/>
    <property type="match status" value="1"/>
</dbReference>
<feature type="region of interest" description="Disordered" evidence="2">
    <location>
        <begin position="240"/>
        <end position="268"/>
    </location>
</feature>
<dbReference type="Pfam" id="PF01266">
    <property type="entry name" value="DAO"/>
    <property type="match status" value="2"/>
</dbReference>
<dbReference type="GO" id="GO:0005737">
    <property type="term" value="C:cytoplasm"/>
    <property type="evidence" value="ECO:0007669"/>
    <property type="project" value="TreeGrafter"/>
</dbReference>
<accession>A0A1H8UG75</accession>
<dbReference type="PANTHER" id="PTHR13847:SF287">
    <property type="entry name" value="FAD-DEPENDENT OXIDOREDUCTASE DOMAIN-CONTAINING PROTEIN 1"/>
    <property type="match status" value="1"/>
</dbReference>
<organism evidence="4 5">
    <name type="scientific">Amycolatopsis saalfeldensis</name>
    <dbReference type="NCBI Taxonomy" id="394193"/>
    <lineage>
        <taxon>Bacteria</taxon>
        <taxon>Bacillati</taxon>
        <taxon>Actinomycetota</taxon>
        <taxon>Actinomycetes</taxon>
        <taxon>Pseudonocardiales</taxon>
        <taxon>Pseudonocardiaceae</taxon>
        <taxon>Amycolatopsis</taxon>
    </lineage>
</organism>
<reference evidence="4 5" key="1">
    <citation type="submission" date="2016-10" db="EMBL/GenBank/DDBJ databases">
        <authorList>
            <person name="de Groot N.N."/>
        </authorList>
    </citation>
    <scope>NUCLEOTIDE SEQUENCE [LARGE SCALE GENOMIC DNA]</scope>
    <source>
        <strain evidence="4 5">DSM 44993</strain>
    </source>
</reference>
<gene>
    <name evidence="4" type="ORF">SAMN04489732_103252</name>
</gene>
<dbReference type="SUPFAM" id="SSF51905">
    <property type="entry name" value="FAD/NAD(P)-binding domain"/>
    <property type="match status" value="1"/>
</dbReference>
<dbReference type="GO" id="GO:0016491">
    <property type="term" value="F:oxidoreductase activity"/>
    <property type="evidence" value="ECO:0007669"/>
    <property type="project" value="UniProtKB-KW"/>
</dbReference>
<dbReference type="InterPro" id="IPR006076">
    <property type="entry name" value="FAD-dep_OxRdtase"/>
</dbReference>
<evidence type="ECO:0000313" key="4">
    <source>
        <dbReference type="EMBL" id="SEP02037.1"/>
    </source>
</evidence>
<dbReference type="Proteomes" id="UP000198582">
    <property type="component" value="Unassembled WGS sequence"/>
</dbReference>
<dbReference type="Gene3D" id="3.30.9.10">
    <property type="entry name" value="D-Amino Acid Oxidase, subunit A, domain 2"/>
    <property type="match status" value="1"/>
</dbReference>
<dbReference type="SUPFAM" id="SSF54373">
    <property type="entry name" value="FAD-linked reductases, C-terminal domain"/>
    <property type="match status" value="1"/>
</dbReference>
<keyword evidence="1" id="KW-0560">Oxidoreductase</keyword>
<proteinExistence type="predicted"/>
<protein>
    <submittedName>
        <fullName evidence="4">FAD dependent oxidoreductase</fullName>
    </submittedName>
</protein>
<dbReference type="InterPro" id="IPR036188">
    <property type="entry name" value="FAD/NAD-bd_sf"/>
</dbReference>
<dbReference type="PANTHER" id="PTHR13847">
    <property type="entry name" value="SARCOSINE DEHYDROGENASE-RELATED"/>
    <property type="match status" value="1"/>
</dbReference>
<evidence type="ECO:0000256" key="2">
    <source>
        <dbReference type="SAM" id="MobiDB-lite"/>
    </source>
</evidence>
<name>A0A1H8UG75_9PSEU</name>
<dbReference type="Gene3D" id="3.50.50.60">
    <property type="entry name" value="FAD/NAD(P)-binding domain"/>
    <property type="match status" value="3"/>
</dbReference>
<sequence>MTVREHPDVLIVGAGVVGAACAYFCAAAGLRVAVLDRGGVAGGTTSGGEGNILVSDKSPSPELDLALLSTRLWGELGERFGPGAFELEHKGGVVVAQSPEAARGLAVLTAKQRGLGVEAVDVSAAELAELEPNLTPEVCAGAFYPQDMQVQPMLAAAELLRAARALGATLHTDTEVLAFRLRDGSVLDGAALVGGTSARGAGAALAGAAGNGPASGGRASAGGAGVGGAGGGAALGGAAGNGPASGGRTPAGRAGHGSAGPGAARAGSTAEPAALGGVVTNRGEFGARWVVNAAGTWGGPVSALAGAPIPVLPRRGFVLVTEPLPRVVRHKVYTADYVANVASGDAGLETSVVVEGTRAGTVLIGASRERVGFDRQFSLPIVRKLAAQALGVFPFLADVALLRGYFGFRPYCPDHLPVIGVDPRRPGLVHACGHEGAGIGLAAATGHLIAQQLTGATPDLDLTPFRADRFSREAV</sequence>